<dbReference type="PANTHER" id="PTHR47506">
    <property type="entry name" value="TRANSCRIPTIONAL REGULATORY PROTEIN"/>
    <property type="match status" value="1"/>
</dbReference>
<dbReference type="Pfam" id="PF13977">
    <property type="entry name" value="TetR_C_6"/>
    <property type="match status" value="1"/>
</dbReference>
<keyword evidence="9" id="KW-1185">Reference proteome</keyword>
<proteinExistence type="predicted"/>
<evidence type="ECO:0000313" key="9">
    <source>
        <dbReference type="Proteomes" id="UP000199118"/>
    </source>
</evidence>
<keyword evidence="4" id="KW-0804">Transcription</keyword>
<dbReference type="InterPro" id="IPR036271">
    <property type="entry name" value="Tet_transcr_reg_TetR-rel_C_sf"/>
</dbReference>
<feature type="region of interest" description="Disordered" evidence="6">
    <location>
        <begin position="1"/>
        <end position="139"/>
    </location>
</feature>
<feature type="domain" description="HTH tetR-type" evidence="7">
    <location>
        <begin position="136"/>
        <end position="196"/>
    </location>
</feature>
<feature type="compositionally biased region" description="Pro residues" evidence="6">
    <location>
        <begin position="111"/>
        <end position="125"/>
    </location>
</feature>
<dbReference type="PANTHER" id="PTHR47506:SF6">
    <property type="entry name" value="HTH-TYPE TRANSCRIPTIONAL REPRESSOR NEMR"/>
    <property type="match status" value="1"/>
</dbReference>
<feature type="compositionally biased region" description="Basic and acidic residues" evidence="6">
    <location>
        <begin position="126"/>
        <end position="139"/>
    </location>
</feature>
<dbReference type="InterPro" id="IPR039538">
    <property type="entry name" value="BetI_C"/>
</dbReference>
<keyword evidence="2" id="KW-0805">Transcription regulation</keyword>
<feature type="compositionally biased region" description="Pro residues" evidence="6">
    <location>
        <begin position="75"/>
        <end position="86"/>
    </location>
</feature>
<evidence type="ECO:0000313" key="8">
    <source>
        <dbReference type="EMBL" id="SDX28296.1"/>
    </source>
</evidence>
<sequence length="327" mass="33266">MTSGGASDGNSDDAARRKAGVAKTARESQGAKALGAAAGARAVARDAAGEHGTADAAAPMGEAEGDRAGQGAPAPRGPAPHAPAPHAPASLGPAPLGPGPVPALGGRADAAPPPAPAPAPDPAEPPARRAQAERRRESDRRMLRAAITLIARHGAKGASLAQIGLAAGYSRGLPAERFGAKLALLGAVMDASLAWFDRYLESRLAGKSGLAALRARVLAHGEGVRDSSEAAICLYQLMVDASGPEPELAPRVTQLHATYREGFLRHLREAEAAGELRDGVDLERTAGVLLSIIHGLCLQHLGAGDTARLPEDAVDACDRILRDISAP</sequence>
<dbReference type="Proteomes" id="UP000199118">
    <property type="component" value="Unassembled WGS sequence"/>
</dbReference>
<dbReference type="SUPFAM" id="SSF46689">
    <property type="entry name" value="Homeodomain-like"/>
    <property type="match status" value="1"/>
</dbReference>
<protein>
    <submittedName>
        <fullName evidence="8">Transcriptional regulator, TetR family</fullName>
    </submittedName>
</protein>
<evidence type="ECO:0000256" key="2">
    <source>
        <dbReference type="ARBA" id="ARBA00023015"/>
    </source>
</evidence>
<evidence type="ECO:0000256" key="1">
    <source>
        <dbReference type="ARBA" id="ARBA00022491"/>
    </source>
</evidence>
<reference evidence="8 9" key="1">
    <citation type="submission" date="2016-10" db="EMBL/GenBank/DDBJ databases">
        <authorList>
            <person name="de Groot N.N."/>
        </authorList>
    </citation>
    <scope>NUCLEOTIDE SEQUENCE [LARGE SCALE GENOMIC DNA]</scope>
    <source>
        <strain evidence="8 9">DSM 17890</strain>
    </source>
</reference>
<evidence type="ECO:0000256" key="3">
    <source>
        <dbReference type="ARBA" id="ARBA00023125"/>
    </source>
</evidence>
<feature type="DNA-binding region" description="H-T-H motif" evidence="5">
    <location>
        <begin position="159"/>
        <end position="178"/>
    </location>
</feature>
<evidence type="ECO:0000259" key="7">
    <source>
        <dbReference type="PROSITE" id="PS50977"/>
    </source>
</evidence>
<dbReference type="SUPFAM" id="SSF48498">
    <property type="entry name" value="Tetracyclin repressor-like, C-terminal domain"/>
    <property type="match status" value="1"/>
</dbReference>
<dbReference type="STRING" id="356660.SAMN05444336_104167"/>
<gene>
    <name evidence="8" type="ORF">SAMN05444336_104167</name>
</gene>
<organism evidence="8 9">
    <name type="scientific">Albimonas donghaensis</name>
    <dbReference type="NCBI Taxonomy" id="356660"/>
    <lineage>
        <taxon>Bacteria</taxon>
        <taxon>Pseudomonadati</taxon>
        <taxon>Pseudomonadota</taxon>
        <taxon>Alphaproteobacteria</taxon>
        <taxon>Rhodobacterales</taxon>
        <taxon>Paracoccaceae</taxon>
        <taxon>Albimonas</taxon>
    </lineage>
</organism>
<keyword evidence="3 5" id="KW-0238">DNA-binding</keyword>
<evidence type="ECO:0000256" key="6">
    <source>
        <dbReference type="SAM" id="MobiDB-lite"/>
    </source>
</evidence>
<dbReference type="OrthoDB" id="5293556at2"/>
<name>A0A1H3AF41_9RHOB</name>
<dbReference type="EMBL" id="FNMZ01000004">
    <property type="protein sequence ID" value="SDX28296.1"/>
    <property type="molecule type" value="Genomic_DNA"/>
</dbReference>
<keyword evidence="1" id="KW-0678">Repressor</keyword>
<feature type="compositionally biased region" description="Low complexity" evidence="6">
    <location>
        <begin position="30"/>
        <end position="42"/>
    </location>
</feature>
<feature type="compositionally biased region" description="Basic and acidic residues" evidence="6">
    <location>
        <begin position="43"/>
        <end position="53"/>
    </location>
</feature>
<dbReference type="Gene3D" id="1.10.357.10">
    <property type="entry name" value="Tetracycline Repressor, domain 2"/>
    <property type="match status" value="1"/>
</dbReference>
<evidence type="ECO:0000256" key="5">
    <source>
        <dbReference type="PROSITE-ProRule" id="PRU00335"/>
    </source>
</evidence>
<dbReference type="InterPro" id="IPR001647">
    <property type="entry name" value="HTH_TetR"/>
</dbReference>
<dbReference type="PROSITE" id="PS50977">
    <property type="entry name" value="HTH_TETR_2"/>
    <property type="match status" value="1"/>
</dbReference>
<dbReference type="GO" id="GO:0003677">
    <property type="term" value="F:DNA binding"/>
    <property type="evidence" value="ECO:0007669"/>
    <property type="project" value="UniProtKB-UniRule"/>
</dbReference>
<dbReference type="AlphaFoldDB" id="A0A1H3AF41"/>
<accession>A0A1H3AF41</accession>
<evidence type="ECO:0000256" key="4">
    <source>
        <dbReference type="ARBA" id="ARBA00023163"/>
    </source>
</evidence>
<dbReference type="InterPro" id="IPR009057">
    <property type="entry name" value="Homeodomain-like_sf"/>
</dbReference>